<dbReference type="GO" id="GO:0004519">
    <property type="term" value="F:endonuclease activity"/>
    <property type="evidence" value="ECO:0007669"/>
    <property type="project" value="UniProtKB-KW"/>
</dbReference>
<gene>
    <name evidence="13" type="ORF">L5515_000797</name>
</gene>
<keyword evidence="14" id="KW-1185">Reference proteome</keyword>
<feature type="zinc finger region" description="C3H1-type" evidence="10">
    <location>
        <begin position="412"/>
        <end position="437"/>
    </location>
</feature>
<keyword evidence="9" id="KW-0460">Magnesium</keyword>
<evidence type="ECO:0000256" key="3">
    <source>
        <dbReference type="ARBA" id="ARBA00022722"/>
    </source>
</evidence>
<dbReference type="Pfam" id="PF11977">
    <property type="entry name" value="RNase_Zc3h12a"/>
    <property type="match status" value="1"/>
</dbReference>
<comment type="similarity">
    <text evidence="2">Belongs to the ZC3H12 family.</text>
</comment>
<keyword evidence="7" id="KW-0378">Hydrolase</keyword>
<dbReference type="Proteomes" id="UP000829354">
    <property type="component" value="Chromosome I"/>
</dbReference>
<protein>
    <recommendedName>
        <fullName evidence="12">C3H1-type domain-containing protein</fullName>
    </recommendedName>
</protein>
<dbReference type="GO" id="GO:0016787">
    <property type="term" value="F:hydrolase activity"/>
    <property type="evidence" value="ECO:0007669"/>
    <property type="project" value="UniProtKB-KW"/>
</dbReference>
<dbReference type="InterPro" id="IPR051101">
    <property type="entry name" value="ZC3H12/N4BP1_RNase_Reg"/>
</dbReference>
<dbReference type="AlphaFoldDB" id="A0AAE9DZD7"/>
<name>A0AAE9DZD7_CAEBR</name>
<evidence type="ECO:0000256" key="4">
    <source>
        <dbReference type="ARBA" id="ARBA00022723"/>
    </source>
</evidence>
<keyword evidence="8 10" id="KW-0862">Zinc</keyword>
<dbReference type="GO" id="GO:0008270">
    <property type="term" value="F:zinc ion binding"/>
    <property type="evidence" value="ECO:0007669"/>
    <property type="project" value="UniProtKB-KW"/>
</dbReference>
<feature type="compositionally biased region" description="Low complexity" evidence="11">
    <location>
        <begin position="201"/>
        <end position="224"/>
    </location>
</feature>
<evidence type="ECO:0000313" key="14">
    <source>
        <dbReference type="Proteomes" id="UP000829354"/>
    </source>
</evidence>
<feature type="region of interest" description="Disordered" evidence="11">
    <location>
        <begin position="193"/>
        <end position="224"/>
    </location>
</feature>
<dbReference type="InterPro" id="IPR040757">
    <property type="entry name" value="Regnase_1/ZC3H12_C"/>
</dbReference>
<dbReference type="InterPro" id="IPR021869">
    <property type="entry name" value="RNase_Zc3h12_NYN"/>
</dbReference>
<evidence type="ECO:0000256" key="7">
    <source>
        <dbReference type="ARBA" id="ARBA00022801"/>
    </source>
</evidence>
<dbReference type="InterPro" id="IPR000571">
    <property type="entry name" value="Znf_CCCH"/>
</dbReference>
<evidence type="ECO:0000256" key="6">
    <source>
        <dbReference type="ARBA" id="ARBA00022771"/>
    </source>
</evidence>
<evidence type="ECO:0000259" key="12">
    <source>
        <dbReference type="PROSITE" id="PS50103"/>
    </source>
</evidence>
<comment type="cofactor">
    <cofactor evidence="1">
        <name>Mg(2+)</name>
        <dbReference type="ChEBI" id="CHEBI:18420"/>
    </cofactor>
</comment>
<dbReference type="Pfam" id="PF18561">
    <property type="entry name" value="Regnase_1_C"/>
    <property type="match status" value="1"/>
</dbReference>
<dbReference type="EMBL" id="CP092620">
    <property type="protein sequence ID" value="UMM11590.1"/>
    <property type="molecule type" value="Genomic_DNA"/>
</dbReference>
<dbReference type="PROSITE" id="PS50103">
    <property type="entry name" value="ZF_C3H1"/>
    <property type="match status" value="1"/>
</dbReference>
<feature type="domain" description="C3H1-type" evidence="12">
    <location>
        <begin position="412"/>
        <end position="437"/>
    </location>
</feature>
<reference evidence="13 14" key="1">
    <citation type="submission" date="2022-04" db="EMBL/GenBank/DDBJ databases">
        <title>Chromosome-level reference genomes for two strains of Caenorhabditis briggsae: an improved platform for comparative genomics.</title>
        <authorList>
            <person name="Stevens L."/>
            <person name="Andersen E."/>
        </authorList>
    </citation>
    <scope>NUCLEOTIDE SEQUENCE [LARGE SCALE GENOMIC DNA]</scope>
    <source>
        <strain evidence="13">VX34</strain>
        <tissue evidence="13">Whole-organism</tissue>
    </source>
</reference>
<keyword evidence="3" id="KW-0540">Nuclease</keyword>
<keyword evidence="6 10" id="KW-0863">Zinc-finger</keyword>
<dbReference type="InterPro" id="IPR040546">
    <property type="entry name" value="Rege-1_UBA-like"/>
</dbReference>
<evidence type="ECO:0000256" key="2">
    <source>
        <dbReference type="ARBA" id="ARBA00010922"/>
    </source>
</evidence>
<proteinExistence type="inferred from homology"/>
<accession>A0AAE9DZD7</accession>
<dbReference type="PANTHER" id="PTHR12876">
    <property type="entry name" value="N4BP1-RELATED"/>
    <property type="match status" value="1"/>
</dbReference>
<dbReference type="PANTHER" id="PTHR12876:SF37">
    <property type="entry name" value="ENDORIBONUCLEASE REGE-1-RELATED"/>
    <property type="match status" value="1"/>
</dbReference>
<dbReference type="Pfam" id="PF18039">
    <property type="entry name" value="UBA_6"/>
    <property type="match status" value="1"/>
</dbReference>
<evidence type="ECO:0000313" key="13">
    <source>
        <dbReference type="EMBL" id="UMM11590.1"/>
    </source>
</evidence>
<evidence type="ECO:0000256" key="1">
    <source>
        <dbReference type="ARBA" id="ARBA00001946"/>
    </source>
</evidence>
<evidence type="ECO:0000256" key="10">
    <source>
        <dbReference type="PROSITE-ProRule" id="PRU00723"/>
    </source>
</evidence>
<dbReference type="Gene3D" id="3.40.50.11980">
    <property type="match status" value="1"/>
</dbReference>
<evidence type="ECO:0000256" key="8">
    <source>
        <dbReference type="ARBA" id="ARBA00022833"/>
    </source>
</evidence>
<evidence type="ECO:0000256" key="9">
    <source>
        <dbReference type="ARBA" id="ARBA00022842"/>
    </source>
</evidence>
<keyword evidence="5" id="KW-0255">Endonuclease</keyword>
<dbReference type="FunFam" id="3.40.50.11980:FF:000001">
    <property type="entry name" value="ZC3H12A isoform 1"/>
    <property type="match status" value="1"/>
</dbReference>
<evidence type="ECO:0000256" key="11">
    <source>
        <dbReference type="SAM" id="MobiDB-lite"/>
    </source>
</evidence>
<evidence type="ECO:0000256" key="5">
    <source>
        <dbReference type="ARBA" id="ARBA00022759"/>
    </source>
</evidence>
<sequence length="660" mass="73293">MDSLPRGHAPLCRTTGGGGNISNQRGLGTRLNPYYQSTPHQPTVQSMSQPIQSNGYNNHSQQQQKMMNYGNGGAASAGGANMSGQVLLEGPPPGLVAVQSSSALDFDSCYSSCDDISHPSLSRESSDPSKIDDDQKTLMIRYPAPEVVEFATKLGYSTEQLSHVLNTIGVDSRMDDVLSELVKMGLPSGNVRSSDGVMAISQPSSSSTSANHRPVAPSSSAPPMSSAIATSSASCSWAPYYPQYTPNMNLRSVVVDGSNIAMLHGRKEVFSCAGLRECLHYFLERGHPEVLIFIPQYRREQPRSDSPITDQHILLEIERHIIYTPSRNVNGRRVVCHDDRYILRTAELKDAVIVSNDEYRDLTRENPAWKKIVEERLLMFTFVEDKFMPPDDPSGRNGPRIESFLSKVPVSSPNPLVCPYARKCTYGNKCKFYHPERANGQHMSVTERLMKENQQKKSLGAVKSMQYEMFKNKHAALSRTQSLNVVKPLTENICQLPPTPESPIQMPRQHMQLQQANSAPWQQHSVVQRHGSSPLTPVNRQMNNAHPEMYNQQHHHKVLPHQHGVIGSQRPSKMATAVSQTHLFAPSTAVWGHSELSVGPVNTGSDANESLSEVRARVHFHLCHIFPHDFVESVMAANPEEVNAPVLCELIIRAQKDYRK</sequence>
<feature type="region of interest" description="Disordered" evidence="11">
    <location>
        <begin position="39"/>
        <end position="58"/>
    </location>
</feature>
<keyword evidence="4 10" id="KW-0479">Metal-binding</keyword>
<feature type="region of interest" description="Disordered" evidence="11">
    <location>
        <begin position="1"/>
        <end position="30"/>
    </location>
</feature>
<organism evidence="13 14">
    <name type="scientific">Caenorhabditis briggsae</name>
    <dbReference type="NCBI Taxonomy" id="6238"/>
    <lineage>
        <taxon>Eukaryota</taxon>
        <taxon>Metazoa</taxon>
        <taxon>Ecdysozoa</taxon>
        <taxon>Nematoda</taxon>
        <taxon>Chromadorea</taxon>
        <taxon>Rhabditida</taxon>
        <taxon>Rhabditina</taxon>
        <taxon>Rhabditomorpha</taxon>
        <taxon>Rhabditoidea</taxon>
        <taxon>Rhabditidae</taxon>
        <taxon>Peloderinae</taxon>
        <taxon>Caenorhabditis</taxon>
    </lineage>
</organism>